<dbReference type="PANTHER" id="PTHR21541:SF3">
    <property type="entry name" value="STRUCTURE-SPECIFIC ENDONUCLEASE SUBUNIT SLX4"/>
    <property type="match status" value="1"/>
</dbReference>
<gene>
    <name evidence="3" type="ORF">DGYR_LOCUS3199</name>
</gene>
<comment type="caution">
    <text evidence="3">The sequence shown here is derived from an EMBL/GenBank/DDBJ whole genome shotgun (WGS) entry which is preliminary data.</text>
</comment>
<dbReference type="EMBL" id="CAJFCJ010000005">
    <property type="protein sequence ID" value="CAD5114348.1"/>
    <property type="molecule type" value="Genomic_DNA"/>
</dbReference>
<dbReference type="OrthoDB" id="5576441at2759"/>
<keyword evidence="2" id="KW-0472">Membrane</keyword>
<keyword evidence="2" id="KW-0812">Transmembrane</keyword>
<dbReference type="GO" id="GO:0033557">
    <property type="term" value="C:Slx1-Slx4 complex"/>
    <property type="evidence" value="ECO:0007669"/>
    <property type="project" value="TreeGrafter"/>
</dbReference>
<dbReference type="GO" id="GO:0000712">
    <property type="term" value="P:resolution of meiotic recombination intermediates"/>
    <property type="evidence" value="ECO:0007669"/>
    <property type="project" value="TreeGrafter"/>
</dbReference>
<protein>
    <submittedName>
        <fullName evidence="3">DgyrCDS3486</fullName>
    </submittedName>
</protein>
<feature type="region of interest" description="Disordered" evidence="1">
    <location>
        <begin position="456"/>
        <end position="496"/>
    </location>
</feature>
<evidence type="ECO:0000256" key="1">
    <source>
        <dbReference type="SAM" id="MobiDB-lite"/>
    </source>
</evidence>
<proteinExistence type="predicted"/>
<feature type="transmembrane region" description="Helical" evidence="2">
    <location>
        <begin position="516"/>
        <end position="535"/>
    </location>
</feature>
<reference evidence="3 4" key="1">
    <citation type="submission" date="2020-08" db="EMBL/GenBank/DDBJ databases">
        <authorList>
            <person name="Hejnol A."/>
        </authorList>
    </citation>
    <scope>NUCLEOTIDE SEQUENCE [LARGE SCALE GENOMIC DNA]</scope>
</reference>
<accession>A0A7I8VFA3</accession>
<feature type="compositionally biased region" description="Polar residues" evidence="1">
    <location>
        <begin position="376"/>
        <end position="403"/>
    </location>
</feature>
<feature type="compositionally biased region" description="Basic and acidic residues" evidence="1">
    <location>
        <begin position="482"/>
        <end position="496"/>
    </location>
</feature>
<keyword evidence="2" id="KW-1133">Transmembrane helix</keyword>
<dbReference type="CDD" id="cd22999">
    <property type="entry name" value="SAP_SLX4"/>
    <property type="match status" value="1"/>
</dbReference>
<evidence type="ECO:0000313" key="4">
    <source>
        <dbReference type="Proteomes" id="UP000549394"/>
    </source>
</evidence>
<dbReference type="Proteomes" id="UP000549394">
    <property type="component" value="Unassembled WGS sequence"/>
</dbReference>
<feature type="region of interest" description="Disordered" evidence="1">
    <location>
        <begin position="376"/>
        <end position="412"/>
    </location>
</feature>
<dbReference type="AlphaFoldDB" id="A0A7I8VFA3"/>
<sequence>MLAELRSSDNSQFTQFTMKSLQDSQNNDQTVSSTQENCMRQLDQGGDNEDSRFPLSCDKGSCLFLDGQYDFDCSVDSDSFPVKKPGLKKQDLKDKLLQKQTKQLEHSVIDQTSAIPLLDISNEKSNDNENNSILNDSLMVIEVDGNSSKTESEKKNRRIVIPETPCGFESKISHNSSCNKGKSTIKYFQAILNEMRSYITSQNSEIITITYKGGTMEKSAPMQYFSHQYPFLFTAINENTLNLSKYSRESVEFFWKVIMGECDSLYSAFSFGSEFIEIFKRYSLERLIIEKDGETLTDPSDDDNRSKALFDDCSWSNNTWEALAEASDDRRVNESVGINSLQSEIEKGEEIYLNSPENYEEDREFLTHSIEFDMKNTTPKSSNSNHLNTPVSWKNSNKTNSPIVPSPFTPMPNYDEMNTPTLKGECKRFGVKGLPKRKMKTILKTIYHGTHQYENDSTAGEELPSINDVTSPNVKKFKKSKASKDSQKKEGTRNLNEKNKEIIKEIRKNTELYTSILHYEVCLYGVFIMYTLFVIREIAAFHKGFL</sequence>
<evidence type="ECO:0000256" key="2">
    <source>
        <dbReference type="SAM" id="Phobius"/>
    </source>
</evidence>
<keyword evidence="4" id="KW-1185">Reference proteome</keyword>
<evidence type="ECO:0000313" key="3">
    <source>
        <dbReference type="EMBL" id="CAD5114348.1"/>
    </source>
</evidence>
<organism evidence="3 4">
    <name type="scientific">Dimorphilus gyrociliatus</name>
    <dbReference type="NCBI Taxonomy" id="2664684"/>
    <lineage>
        <taxon>Eukaryota</taxon>
        <taxon>Metazoa</taxon>
        <taxon>Spiralia</taxon>
        <taxon>Lophotrochozoa</taxon>
        <taxon>Annelida</taxon>
        <taxon>Polychaeta</taxon>
        <taxon>Polychaeta incertae sedis</taxon>
        <taxon>Dinophilidae</taxon>
        <taxon>Dimorphilus</taxon>
    </lineage>
</organism>
<name>A0A7I8VFA3_9ANNE</name>
<dbReference type="PANTHER" id="PTHR21541">
    <property type="entry name" value="BTB POZ DOMAIN CONTAINING 12"/>
    <property type="match status" value="1"/>
</dbReference>